<protein>
    <submittedName>
        <fullName evidence="3">UDP-glucose lipooligosaccharide-beta-1,4 glucosyltransferase</fullName>
    </submittedName>
</protein>
<accession>K4IQ86</accession>
<dbReference type="RefSeq" id="WP_015023272.1">
    <property type="nucleotide sequence ID" value="NC_018721.1"/>
</dbReference>
<reference evidence="3" key="1">
    <citation type="submission" date="2006-03" db="EMBL/GenBank/DDBJ databases">
        <authorList>
            <person name="Bowman J."/>
            <person name="Ferriera S."/>
            <person name="Johnson J."/>
            <person name="Kravitz S."/>
            <person name="Halpern A."/>
            <person name="Remington K."/>
            <person name="Beeson K."/>
            <person name="Tran B."/>
            <person name="Rogers Y.-H."/>
            <person name="Friedman R."/>
            <person name="Venter J.C."/>
        </authorList>
    </citation>
    <scope>NUCLEOTIDE SEQUENCE [LARGE SCALE GENOMIC DNA]</scope>
    <source>
        <strain evidence="3">ATCC 700755</strain>
    </source>
</reference>
<dbReference type="InterPro" id="IPR001173">
    <property type="entry name" value="Glyco_trans_2-like"/>
</dbReference>
<dbReference type="PANTHER" id="PTHR43630">
    <property type="entry name" value="POLY-BETA-1,6-N-ACETYL-D-GLUCOSAMINE SYNTHASE"/>
    <property type="match status" value="1"/>
</dbReference>
<feature type="domain" description="Glycosyltransferase 2-like" evidence="2">
    <location>
        <begin position="5"/>
        <end position="119"/>
    </location>
</feature>
<evidence type="ECO:0000313" key="3">
    <source>
        <dbReference type="EMBL" id="AFU67655.1"/>
    </source>
</evidence>
<dbReference type="Proteomes" id="UP000008514">
    <property type="component" value="Chromosome"/>
</dbReference>
<sequence length="252" mass="29590">MSKISALIITLNEAKNIADVIDNLDFADEIIVVDSNSQDSTVEIAEAYQNVIVHKHKFENFTKQRNFALSKANHEWILFLDADERIPEVLKHEILETVQSKETADAYYFYRKFMFKSRPLHFSGWQTDKNIRLFKKSKSMYTEGRLVHEVLEVNGKVANLQHHLIHYSYENYASYKKKMLSYASLKARELFLKGVEPNPYHFIIKPVYKFVFSYIIRLGVLDGRKGIIICYLNALSVYKRYPYLKELIKTSE</sequence>
<dbReference type="Gene3D" id="3.90.550.10">
    <property type="entry name" value="Spore Coat Polysaccharide Biosynthesis Protein SpsA, Chain A"/>
    <property type="match status" value="1"/>
</dbReference>
<proteinExistence type="inferred from homology"/>
<name>K4IQ86_PSYTT</name>
<dbReference type="InterPro" id="IPR029044">
    <property type="entry name" value="Nucleotide-diphossugar_trans"/>
</dbReference>
<comment type="similarity">
    <text evidence="1">Belongs to the glycosyltransferase 2 family. WaaE/KdtX subfamily.</text>
</comment>
<dbReference type="EMBL" id="CP003879">
    <property type="protein sequence ID" value="AFU67655.1"/>
    <property type="molecule type" value="Genomic_DNA"/>
</dbReference>
<dbReference type="eggNOG" id="COG0463">
    <property type="taxonomic scope" value="Bacteria"/>
</dbReference>
<dbReference type="SUPFAM" id="SSF53448">
    <property type="entry name" value="Nucleotide-diphospho-sugar transferases"/>
    <property type="match status" value="1"/>
</dbReference>
<dbReference type="GO" id="GO:0016740">
    <property type="term" value="F:transferase activity"/>
    <property type="evidence" value="ECO:0007669"/>
    <property type="project" value="UniProtKB-KW"/>
</dbReference>
<dbReference type="Pfam" id="PF00535">
    <property type="entry name" value="Glycos_transf_2"/>
    <property type="match status" value="1"/>
</dbReference>
<dbReference type="AlphaFoldDB" id="K4IQ86"/>
<evidence type="ECO:0000313" key="4">
    <source>
        <dbReference type="Proteomes" id="UP000008514"/>
    </source>
</evidence>
<dbReference type="PANTHER" id="PTHR43630:SF2">
    <property type="entry name" value="GLYCOSYLTRANSFERASE"/>
    <property type="match status" value="1"/>
</dbReference>
<gene>
    <name evidence="3" type="ordered locus">P700755_000635</name>
</gene>
<reference evidence="3" key="2">
    <citation type="submission" date="2012-09" db="EMBL/GenBank/DDBJ databases">
        <title>The complete sequence of Psychroflexus torquis an extreme psychrophile from sea-ice that is stimulated by light.</title>
        <authorList>
            <person name="Feng S."/>
            <person name="Powell S.M."/>
            <person name="Bowman J.P."/>
        </authorList>
    </citation>
    <scope>NUCLEOTIDE SEQUENCE [LARGE SCALE GENOMIC DNA]</scope>
    <source>
        <strain evidence="3">ATCC 700755</strain>
    </source>
</reference>
<dbReference type="CDD" id="cd02511">
    <property type="entry name" value="Beta4Glucosyltransferase"/>
    <property type="match status" value="1"/>
</dbReference>
<dbReference type="HOGENOM" id="CLU_065962_1_0_10"/>
<dbReference type="STRING" id="313595.P700755_000635"/>
<evidence type="ECO:0000256" key="1">
    <source>
        <dbReference type="ARBA" id="ARBA00038494"/>
    </source>
</evidence>
<dbReference type="KEGG" id="ptq:P700755_000635"/>
<evidence type="ECO:0000259" key="2">
    <source>
        <dbReference type="Pfam" id="PF00535"/>
    </source>
</evidence>
<keyword evidence="4" id="KW-1185">Reference proteome</keyword>
<organism evidence="3 4">
    <name type="scientific">Psychroflexus torquis (strain ATCC 700755 / CIP 106069 / ACAM 623)</name>
    <dbReference type="NCBI Taxonomy" id="313595"/>
    <lineage>
        <taxon>Bacteria</taxon>
        <taxon>Pseudomonadati</taxon>
        <taxon>Bacteroidota</taxon>
        <taxon>Flavobacteriia</taxon>
        <taxon>Flavobacteriales</taxon>
        <taxon>Flavobacteriaceae</taxon>
        <taxon>Psychroflexus</taxon>
    </lineage>
</organism>